<evidence type="ECO:0000256" key="1">
    <source>
        <dbReference type="ARBA" id="ARBA00002791"/>
    </source>
</evidence>
<evidence type="ECO:0000256" key="5">
    <source>
        <dbReference type="ARBA" id="ARBA00011157"/>
    </source>
</evidence>
<evidence type="ECO:0000256" key="11">
    <source>
        <dbReference type="RuleBase" id="RU361136"/>
    </source>
</evidence>
<dbReference type="EMBL" id="JALJOR010000001">
    <property type="protein sequence ID" value="KAK9830481.1"/>
    <property type="molecule type" value="Genomic_DNA"/>
</dbReference>
<organism evidence="12 13">
    <name type="scientific">[Myrmecia] bisecta</name>
    <dbReference type="NCBI Taxonomy" id="41462"/>
    <lineage>
        <taxon>Eukaryota</taxon>
        <taxon>Viridiplantae</taxon>
        <taxon>Chlorophyta</taxon>
        <taxon>core chlorophytes</taxon>
        <taxon>Trebouxiophyceae</taxon>
        <taxon>Trebouxiales</taxon>
        <taxon>Trebouxiaceae</taxon>
        <taxon>Myrmecia</taxon>
    </lineage>
</organism>
<keyword evidence="13" id="KW-1185">Reference proteome</keyword>
<dbReference type="Pfam" id="PF02109">
    <property type="entry name" value="DAD"/>
    <property type="match status" value="1"/>
</dbReference>
<evidence type="ECO:0000256" key="4">
    <source>
        <dbReference type="ARBA" id="ARBA00009386"/>
    </source>
</evidence>
<feature type="transmembrane region" description="Helical" evidence="11">
    <location>
        <begin position="51"/>
        <end position="71"/>
    </location>
</feature>
<evidence type="ECO:0000313" key="13">
    <source>
        <dbReference type="Proteomes" id="UP001489004"/>
    </source>
</evidence>
<comment type="subcellular location">
    <subcellularLocation>
        <location evidence="2 11">Endoplasmic reticulum membrane</location>
        <topology evidence="2 11">Multi-pass membrane protein</topology>
    </subcellularLocation>
</comment>
<feature type="transmembrane region" description="Helical" evidence="11">
    <location>
        <begin position="91"/>
        <end position="110"/>
    </location>
</feature>
<dbReference type="GO" id="GO:0006487">
    <property type="term" value="P:protein N-linked glycosylation"/>
    <property type="evidence" value="ECO:0007669"/>
    <property type="project" value="TreeGrafter"/>
</dbReference>
<comment type="pathway">
    <text evidence="3 11">Protein modification; protein glycosylation.</text>
</comment>
<gene>
    <name evidence="12" type="ORF">WJX72_011966</name>
</gene>
<evidence type="ECO:0000256" key="10">
    <source>
        <dbReference type="ARBA" id="ARBA00023136"/>
    </source>
</evidence>
<comment type="similarity">
    <text evidence="4 11">Belongs to the DAD/OST2 family.</text>
</comment>
<evidence type="ECO:0000256" key="7">
    <source>
        <dbReference type="ARBA" id="ARBA00022703"/>
    </source>
</evidence>
<comment type="function">
    <text evidence="1 11">Subunit of the oligosaccharyl transferase (OST) complex that catalyzes the initial transfer of a defined glycan (Glc(3)Man(9)GlcNAc(2) in eukaryotes) from the lipid carrier dolichol-pyrophosphate to an asparagine residue within an Asn-X-Ser/Thr consensus motif in nascent polypeptide chains, the first step in protein N-glycosylation. N-glycosylation occurs cotranslationally and the complex associates with the Sec61 complex at the channel-forming translocon complex that mediates protein translocation across the endoplasmic reticulum (ER). All subunits are required for a maximal enzyme activity.</text>
</comment>
<dbReference type="AlphaFoldDB" id="A0AAW1RAM1"/>
<dbReference type="PANTHER" id="PTHR10705:SF0">
    <property type="entry name" value="DOLICHYL-DIPHOSPHOOLIGOSACCHARIDE--PROTEIN GLYCOSYLTRANSFERASE SUBUNIT DAD1"/>
    <property type="match status" value="1"/>
</dbReference>
<dbReference type="PIRSF" id="PIRSF005588">
    <property type="entry name" value="DAD"/>
    <property type="match status" value="1"/>
</dbReference>
<accession>A0AAW1RAM1</accession>
<evidence type="ECO:0000256" key="2">
    <source>
        <dbReference type="ARBA" id="ARBA00004477"/>
    </source>
</evidence>
<reference evidence="12 13" key="1">
    <citation type="journal article" date="2024" name="Nat. Commun.">
        <title>Phylogenomics reveals the evolutionary origins of lichenization in chlorophyte algae.</title>
        <authorList>
            <person name="Puginier C."/>
            <person name="Libourel C."/>
            <person name="Otte J."/>
            <person name="Skaloud P."/>
            <person name="Haon M."/>
            <person name="Grisel S."/>
            <person name="Petersen M."/>
            <person name="Berrin J.G."/>
            <person name="Delaux P.M."/>
            <person name="Dal Grande F."/>
            <person name="Keller J."/>
        </authorList>
    </citation>
    <scope>NUCLEOTIDE SEQUENCE [LARGE SCALE GENOMIC DNA]</scope>
    <source>
        <strain evidence="12 13">SAG 2043</strain>
    </source>
</reference>
<name>A0AAW1RAM1_9CHLO</name>
<comment type="caution">
    <text evidence="12">The sequence shown here is derived from an EMBL/GenBank/DDBJ whole genome shotgun (WGS) entry which is preliminary data.</text>
</comment>
<dbReference type="GO" id="GO:0008250">
    <property type="term" value="C:oligosaccharyltransferase complex"/>
    <property type="evidence" value="ECO:0007669"/>
    <property type="project" value="InterPro"/>
</dbReference>
<evidence type="ECO:0000256" key="9">
    <source>
        <dbReference type="ARBA" id="ARBA00022989"/>
    </source>
</evidence>
<keyword evidence="9 11" id="KW-1133">Transmembrane helix</keyword>
<dbReference type="Proteomes" id="UP001489004">
    <property type="component" value="Unassembled WGS sequence"/>
</dbReference>
<proteinExistence type="inferred from homology"/>
<dbReference type="InterPro" id="IPR003038">
    <property type="entry name" value="DAD/Ost2"/>
</dbReference>
<sequence length="111" mass="12296">MDRLSSIAQSFASEYKKTPVKLRVIDCFILYAALTALVQFAYVVLVGSFPFNAFLAGFLCSVGFLVLTVCLRMQLDPASSTEFKNLSPERAIADFVVCNLLLFLVVWNVMG</sequence>
<keyword evidence="6 11" id="KW-0812">Transmembrane</keyword>
<keyword evidence="10 11" id="KW-0472">Membrane</keyword>
<evidence type="ECO:0000256" key="6">
    <source>
        <dbReference type="ARBA" id="ARBA00022692"/>
    </source>
</evidence>
<keyword evidence="7" id="KW-0053">Apoptosis</keyword>
<comment type="subunit">
    <text evidence="5 11">Component of the oligosaccharyltransferase (OST) complex.</text>
</comment>
<evidence type="ECO:0000256" key="3">
    <source>
        <dbReference type="ARBA" id="ARBA00004922"/>
    </source>
</evidence>
<keyword evidence="8 11" id="KW-0256">Endoplasmic reticulum</keyword>
<protein>
    <recommendedName>
        <fullName evidence="11">Dolichyl-diphosphooligosaccharide--protein glycosyltransferase subunit DAD1</fullName>
        <shortName evidence="11">Oligosaccharyl transferase subunit DAD1</shortName>
    </recommendedName>
</protein>
<evidence type="ECO:0000256" key="8">
    <source>
        <dbReference type="ARBA" id="ARBA00022824"/>
    </source>
</evidence>
<dbReference type="PANTHER" id="PTHR10705">
    <property type="entry name" value="DOLICHYL-DIPHOSPHOOLIGOSACCHARIDE--PROTEIN GLYCOSYLTRANSFERASE SUBUNIT DAD1"/>
    <property type="match status" value="1"/>
</dbReference>
<feature type="transmembrane region" description="Helical" evidence="11">
    <location>
        <begin position="24"/>
        <end position="45"/>
    </location>
</feature>
<evidence type="ECO:0000313" key="12">
    <source>
        <dbReference type="EMBL" id="KAK9830481.1"/>
    </source>
</evidence>